<dbReference type="Pfam" id="PF04402">
    <property type="entry name" value="SIMPL"/>
    <property type="match status" value="1"/>
</dbReference>
<dbReference type="OrthoDB" id="9806540at2"/>
<evidence type="ECO:0000313" key="2">
    <source>
        <dbReference type="Proteomes" id="UP000219285"/>
    </source>
</evidence>
<dbReference type="RefSeq" id="WP_075608690.1">
    <property type="nucleotide sequence ID" value="NZ_CP052766.1"/>
</dbReference>
<gene>
    <name evidence="1" type="ORF">CA267_003980</name>
</gene>
<dbReference type="PANTHER" id="PTHR34387:SF2">
    <property type="entry name" value="SLR1258 PROTEIN"/>
    <property type="match status" value="1"/>
</dbReference>
<sequence length="236" mass="26160">MSRVSSVIVGVCLVVAMAILGAQLANALVEFKTWDRVVTVKGLSEREYPADHVIWPIQFTEASNDLGALYTTIESHSNTVKQFLLDAGIAEGEVSIGKPEITDKLAQQYGGNNNAEFRYSAIQTVTVFSENVEKVRTVMNSISALLKEGVVLSVQQYNAQTEYVFSRLNEVKPQMIEEATLNAREVAQKFAKDSESRLGKIKQANQGQFSISARDNHHPHIKKVRVVSTIQYTLVD</sequence>
<dbReference type="PIRSF" id="PIRSF029033">
    <property type="entry name" value="UCP029033"/>
    <property type="match status" value="1"/>
</dbReference>
<protein>
    <submittedName>
        <fullName evidence="1">SIMPL domain-containing protein</fullName>
    </submittedName>
</protein>
<accession>A0A6M4MB19</accession>
<dbReference type="InterPro" id="IPR007497">
    <property type="entry name" value="SIMPL/DUF541"/>
</dbReference>
<dbReference type="EMBL" id="CP052766">
    <property type="protein sequence ID" value="QJR79998.1"/>
    <property type="molecule type" value="Genomic_DNA"/>
</dbReference>
<dbReference type="PANTHER" id="PTHR34387">
    <property type="entry name" value="SLR1258 PROTEIN"/>
    <property type="match status" value="1"/>
</dbReference>
<reference evidence="1 2" key="2">
    <citation type="submission" date="2020-04" db="EMBL/GenBank/DDBJ databases">
        <title>Complete genome sequence of Alteromonas pelagimontana 5.12T.</title>
        <authorList>
            <person name="Sinha R.K."/>
            <person name="Krishnan K.P."/>
            <person name="Kurian J.P."/>
        </authorList>
    </citation>
    <scope>NUCLEOTIDE SEQUENCE [LARGE SCALE GENOMIC DNA]</scope>
    <source>
        <strain evidence="1 2">5.12</strain>
    </source>
</reference>
<proteinExistence type="predicted"/>
<name>A0A6M4MB19_9ALTE</name>
<keyword evidence="2" id="KW-1185">Reference proteome</keyword>
<dbReference type="InterPro" id="IPR016907">
    <property type="entry name" value="UCP029033"/>
</dbReference>
<dbReference type="KEGG" id="apel:CA267_003980"/>
<dbReference type="Proteomes" id="UP000219285">
    <property type="component" value="Chromosome"/>
</dbReference>
<evidence type="ECO:0000313" key="1">
    <source>
        <dbReference type="EMBL" id="QJR79998.1"/>
    </source>
</evidence>
<dbReference type="InterPro" id="IPR052022">
    <property type="entry name" value="26kDa_periplasmic_antigen"/>
</dbReference>
<organism evidence="1 2">
    <name type="scientific">Alteromonas pelagimontana</name>
    <dbReference type="NCBI Taxonomy" id="1858656"/>
    <lineage>
        <taxon>Bacteria</taxon>
        <taxon>Pseudomonadati</taxon>
        <taxon>Pseudomonadota</taxon>
        <taxon>Gammaproteobacteria</taxon>
        <taxon>Alteromonadales</taxon>
        <taxon>Alteromonadaceae</taxon>
        <taxon>Alteromonas/Salinimonas group</taxon>
        <taxon>Alteromonas</taxon>
    </lineage>
</organism>
<reference evidence="2" key="1">
    <citation type="submission" date="2014-12" db="EMBL/GenBank/DDBJ databases">
        <title>Complete genome sequence of a multi-drug resistant Klebsiella pneumoniae.</title>
        <authorList>
            <person name="Hua X."/>
            <person name="Chen Q."/>
            <person name="Li X."/>
            <person name="Feng Y."/>
            <person name="Ruan Z."/>
            <person name="Yu Y."/>
        </authorList>
    </citation>
    <scope>NUCLEOTIDE SEQUENCE [LARGE SCALE GENOMIC DNA]</scope>
    <source>
        <strain evidence="2">5.12</strain>
    </source>
</reference>
<dbReference type="AlphaFoldDB" id="A0A6M4MB19"/>
<dbReference type="GO" id="GO:0006974">
    <property type="term" value="P:DNA damage response"/>
    <property type="evidence" value="ECO:0007669"/>
    <property type="project" value="TreeGrafter"/>
</dbReference>